<comment type="similarity">
    <text evidence="3">Belongs to the HARBI1 family.</text>
</comment>
<comment type="cofactor">
    <cofactor evidence="1">
        <name>a divalent metal cation</name>
        <dbReference type="ChEBI" id="CHEBI:60240"/>
    </cofactor>
</comment>
<evidence type="ECO:0000256" key="2">
    <source>
        <dbReference type="ARBA" id="ARBA00004123"/>
    </source>
</evidence>
<evidence type="ECO:0000256" key="7">
    <source>
        <dbReference type="ARBA" id="ARBA00023242"/>
    </source>
</evidence>
<protein>
    <submittedName>
        <fullName evidence="10">(thale cress) hypothetical protein</fullName>
    </submittedName>
</protein>
<feature type="region of interest" description="Disordered" evidence="8">
    <location>
        <begin position="33"/>
        <end position="67"/>
    </location>
</feature>
<sequence>MEISSFPFPYLQDDECSHFLGLFQDMDSSPSAFGLEGFNSNDNNTNQKKRPRKDDEGGGGGGGGTEVLGAVNGNNKAAFGDILATLLLLDEEAKQQQEQWDFEFIKEKSLLEANHKKKVKTMDGYYNQMQDHYSAAGETDGSRSKRARKTAVAAVVSAVASGADTTGLAAPVPTADIASGSGSGPSHRRLWVKERTTDWWDRVSRPDFPEDEFRREFRMSKSTFNLICEELDTTVTKKNTMLRDAIPAPKRVGVCVWRLATGAPLRHVSERFGLGISTCHKLVIEVCRAIYDVLMPKYLLWPSDSEINSTKAKFESVHKIPNVVGSIYTTHIPIIAPKVHVAAYFNKRHTERNQKTSYSITVQGVVNADGIFTDVCIGNPGSLTDDQILEKSSLSRQRAARGMLRDSWIVGNSGFPLTDYLLVPYTRQNLTWTQHAFNESIGEIQGIATAAFERLKGRWACLQKRTEVKLQDLPYVLGACCVLHNICEMRKEEMLPELKFEVFDDVAVPENNIRSASAVNTRDHISHNLLHRGLAGTRTL</sequence>
<dbReference type="GO" id="GO:0016787">
    <property type="term" value="F:hydrolase activity"/>
    <property type="evidence" value="ECO:0007669"/>
    <property type="project" value="UniProtKB-KW"/>
</dbReference>
<dbReference type="EMBL" id="LR881469">
    <property type="protein sequence ID" value="CAD5329471.1"/>
    <property type="molecule type" value="Genomic_DNA"/>
</dbReference>
<dbReference type="InterPro" id="IPR027806">
    <property type="entry name" value="HARBI1_dom"/>
</dbReference>
<gene>
    <name evidence="11" type="ordered locus">AXX17_At4g34170</name>
    <name evidence="10" type="ORF">AT9943_LOCUS17061</name>
</gene>
<dbReference type="ExpressionAtlas" id="A0A178V3W0">
    <property type="expression patterns" value="baseline and differential"/>
</dbReference>
<dbReference type="Pfam" id="PF13359">
    <property type="entry name" value="DDE_Tnp_4"/>
    <property type="match status" value="1"/>
</dbReference>
<comment type="subcellular location">
    <subcellularLocation>
        <location evidence="2">Nucleus</location>
    </subcellularLocation>
</comment>
<reference evidence="11" key="2">
    <citation type="submission" date="2016-03" db="EMBL/GenBank/DDBJ databases">
        <title>Full-length assembly of Arabidopsis thaliana Ler reveals the complement of translocations and inversions.</title>
        <authorList>
            <person name="Zapata L."/>
            <person name="Schneeberger K."/>
            <person name="Ossowski S."/>
        </authorList>
    </citation>
    <scope>NUCLEOTIDE SEQUENCE [LARGE SCALE GENOMIC DNA]</scope>
    <source>
        <tissue evidence="11">Leaf</tissue>
    </source>
</reference>
<dbReference type="Proteomes" id="UP000516314">
    <property type="component" value="Chromosome 4"/>
</dbReference>
<evidence type="ECO:0000313" key="13">
    <source>
        <dbReference type="Proteomes" id="UP000516314"/>
    </source>
</evidence>
<name>A0A178V3W0_ARATH</name>
<reference evidence="12" key="1">
    <citation type="journal article" date="2016" name="Proc. Natl. Acad. Sci. U.S.A.">
        <title>Chromosome-level assembly of Arabidopsis thaliana Ler reveals the extent of translocation and inversion polymorphisms.</title>
        <authorList>
            <person name="Zapata L."/>
            <person name="Ding J."/>
            <person name="Willing E.M."/>
            <person name="Hartwig B."/>
            <person name="Bezdan D."/>
            <person name="Jiao W.B."/>
            <person name="Patel V."/>
            <person name="Velikkakam James G."/>
            <person name="Koornneef M."/>
            <person name="Ossowski S."/>
            <person name="Schneeberger K."/>
        </authorList>
    </citation>
    <scope>NUCLEOTIDE SEQUENCE [LARGE SCALE GENOMIC DNA]</scope>
    <source>
        <strain evidence="12">cv. Landsberg erecta</strain>
    </source>
</reference>
<dbReference type="GO" id="GO:0005634">
    <property type="term" value="C:nucleus"/>
    <property type="evidence" value="ECO:0007669"/>
    <property type="project" value="UniProtKB-SubCell"/>
</dbReference>
<evidence type="ECO:0000313" key="11">
    <source>
        <dbReference type="EMBL" id="OAP00464.1"/>
    </source>
</evidence>
<keyword evidence="4" id="KW-0540">Nuclease</keyword>
<dbReference type="PANTHER" id="PTHR22930:SF256">
    <property type="entry name" value="NUCLEASE"/>
    <property type="match status" value="1"/>
</dbReference>
<evidence type="ECO:0000256" key="8">
    <source>
        <dbReference type="SAM" id="MobiDB-lite"/>
    </source>
</evidence>
<accession>A0A178V3W0</accession>
<evidence type="ECO:0000256" key="3">
    <source>
        <dbReference type="ARBA" id="ARBA00006958"/>
    </source>
</evidence>
<dbReference type="GO" id="GO:0046872">
    <property type="term" value="F:metal ion binding"/>
    <property type="evidence" value="ECO:0007669"/>
    <property type="project" value="UniProtKB-KW"/>
</dbReference>
<organism evidence="11 12">
    <name type="scientific">Arabidopsis thaliana</name>
    <name type="common">Mouse-ear cress</name>
    <dbReference type="NCBI Taxonomy" id="3702"/>
    <lineage>
        <taxon>Eukaryota</taxon>
        <taxon>Viridiplantae</taxon>
        <taxon>Streptophyta</taxon>
        <taxon>Embryophyta</taxon>
        <taxon>Tracheophyta</taxon>
        <taxon>Spermatophyta</taxon>
        <taxon>Magnoliopsida</taxon>
        <taxon>eudicotyledons</taxon>
        <taxon>Gunneridae</taxon>
        <taxon>Pentapetalae</taxon>
        <taxon>rosids</taxon>
        <taxon>malvids</taxon>
        <taxon>Brassicales</taxon>
        <taxon>Brassicaceae</taxon>
        <taxon>Camelineae</taxon>
        <taxon>Arabidopsis</taxon>
    </lineage>
</organism>
<evidence type="ECO:0000256" key="4">
    <source>
        <dbReference type="ARBA" id="ARBA00022722"/>
    </source>
</evidence>
<evidence type="ECO:0000313" key="12">
    <source>
        <dbReference type="Proteomes" id="UP000078284"/>
    </source>
</evidence>
<dbReference type="GO" id="GO:0004518">
    <property type="term" value="F:nuclease activity"/>
    <property type="evidence" value="ECO:0007669"/>
    <property type="project" value="UniProtKB-KW"/>
</dbReference>
<evidence type="ECO:0000256" key="6">
    <source>
        <dbReference type="ARBA" id="ARBA00022801"/>
    </source>
</evidence>
<feature type="domain" description="DDE Tnp4" evidence="9">
    <location>
        <begin position="327"/>
        <end position="485"/>
    </location>
</feature>
<dbReference type="InterPro" id="IPR045249">
    <property type="entry name" value="HARBI1-like"/>
</dbReference>
<evidence type="ECO:0000256" key="5">
    <source>
        <dbReference type="ARBA" id="ARBA00022723"/>
    </source>
</evidence>
<dbReference type="Proteomes" id="UP000078284">
    <property type="component" value="Chromosome 4"/>
</dbReference>
<keyword evidence="6" id="KW-0378">Hydrolase</keyword>
<dbReference type="PANTHER" id="PTHR22930">
    <property type="match status" value="1"/>
</dbReference>
<keyword evidence="7" id="KW-0539">Nucleus</keyword>
<evidence type="ECO:0000313" key="10">
    <source>
        <dbReference type="EMBL" id="CAD5329471.1"/>
    </source>
</evidence>
<evidence type="ECO:0000259" key="9">
    <source>
        <dbReference type="Pfam" id="PF13359"/>
    </source>
</evidence>
<proteinExistence type="inferred from homology"/>
<dbReference type="AlphaFoldDB" id="A0A178V3W0"/>
<keyword evidence="5" id="KW-0479">Metal-binding</keyword>
<evidence type="ECO:0000256" key="1">
    <source>
        <dbReference type="ARBA" id="ARBA00001968"/>
    </source>
</evidence>
<dbReference type="EMBL" id="LUHQ01000004">
    <property type="protein sequence ID" value="OAP00464.1"/>
    <property type="molecule type" value="Genomic_DNA"/>
</dbReference>
<reference evidence="10 13" key="3">
    <citation type="submission" date="2020-09" db="EMBL/GenBank/DDBJ databases">
        <authorList>
            <person name="Ashkenazy H."/>
        </authorList>
    </citation>
    <scope>NUCLEOTIDE SEQUENCE [LARGE SCALE GENOMIC DNA]</scope>
    <source>
        <strain evidence="13">cv. Cdm-0</strain>
    </source>
</reference>